<dbReference type="PIRSF" id="PIRSF000847">
    <property type="entry name" value="Phos_ph_gly_syn"/>
    <property type="match status" value="1"/>
</dbReference>
<dbReference type="PROSITE" id="PS00379">
    <property type="entry name" value="CDP_ALCOHOL_P_TRANSF"/>
    <property type="match status" value="1"/>
</dbReference>
<dbReference type="EC" id="2.7.8.5" evidence="11"/>
<dbReference type="InterPro" id="IPR004570">
    <property type="entry name" value="Phosphatidylglycerol_P_synth"/>
</dbReference>
<evidence type="ECO:0000256" key="10">
    <source>
        <dbReference type="ARBA" id="ARBA00023264"/>
    </source>
</evidence>
<dbReference type="GO" id="GO:0046474">
    <property type="term" value="P:glycerophospholipid biosynthetic process"/>
    <property type="evidence" value="ECO:0007669"/>
    <property type="project" value="TreeGrafter"/>
</dbReference>
<dbReference type="eggNOG" id="COG0558">
    <property type="taxonomic scope" value="Bacteria"/>
</dbReference>
<feature type="transmembrane region" description="Helical" evidence="13">
    <location>
        <begin position="162"/>
        <end position="186"/>
    </location>
</feature>
<comment type="subcellular location">
    <subcellularLocation>
        <location evidence="1">Membrane</location>
        <topology evidence="1">Multi-pass membrane protein</topology>
    </subcellularLocation>
</comment>
<dbReference type="AlphaFoldDB" id="F4XTN5"/>
<dbReference type="InterPro" id="IPR050324">
    <property type="entry name" value="CDP-alcohol_PTase-I"/>
</dbReference>
<evidence type="ECO:0000313" key="14">
    <source>
        <dbReference type="EMBL" id="EGJ31861.1"/>
    </source>
</evidence>
<dbReference type="InterPro" id="IPR048254">
    <property type="entry name" value="CDP_ALCOHOL_P_TRANSF_CS"/>
</dbReference>
<protein>
    <recommendedName>
        <fullName evidence="11">CDP-diacylglycerol--glycerol-3-phosphate 3-phosphatidyltransferase</fullName>
        <ecNumber evidence="11">2.7.8.5</ecNumber>
    </recommendedName>
</protein>
<evidence type="ECO:0000256" key="9">
    <source>
        <dbReference type="ARBA" id="ARBA00023209"/>
    </source>
</evidence>
<evidence type="ECO:0000256" key="7">
    <source>
        <dbReference type="ARBA" id="ARBA00023098"/>
    </source>
</evidence>
<proteinExistence type="inferred from homology"/>
<dbReference type="GO" id="GO:0008444">
    <property type="term" value="F:CDP-diacylglycerol-glycerol-3-phosphate 3-phosphatidyltransferase activity"/>
    <property type="evidence" value="ECO:0007669"/>
    <property type="project" value="UniProtKB-UniRule"/>
</dbReference>
<keyword evidence="3" id="KW-0444">Lipid biosynthesis</keyword>
<dbReference type="GO" id="GO:0016020">
    <property type="term" value="C:membrane"/>
    <property type="evidence" value="ECO:0007669"/>
    <property type="project" value="UniProtKB-SubCell"/>
</dbReference>
<dbReference type="Pfam" id="PF01066">
    <property type="entry name" value="CDP-OH_P_transf"/>
    <property type="match status" value="1"/>
</dbReference>
<dbReference type="InterPro" id="IPR043130">
    <property type="entry name" value="CDP-OH_PTrfase_TM_dom"/>
</dbReference>
<evidence type="ECO:0000256" key="1">
    <source>
        <dbReference type="ARBA" id="ARBA00004141"/>
    </source>
</evidence>
<keyword evidence="10" id="KW-1208">Phospholipid metabolism</keyword>
<keyword evidence="7" id="KW-0443">Lipid metabolism</keyword>
<feature type="transmembrane region" description="Helical" evidence="13">
    <location>
        <begin position="20"/>
        <end position="39"/>
    </location>
</feature>
<keyword evidence="6 13" id="KW-1133">Transmembrane helix</keyword>
<feature type="transmembrane region" description="Helical" evidence="13">
    <location>
        <begin position="48"/>
        <end position="68"/>
    </location>
</feature>
<reference evidence="15" key="1">
    <citation type="journal article" date="2011" name="Proc. Natl. Acad. Sci. U.S.A.">
        <title>Genomic insights into the physiology and ecology of the marine filamentous cyanobacterium Lyngbya majuscula.</title>
        <authorList>
            <person name="Jones A.C."/>
            <person name="Monroe E.A."/>
            <person name="Podell S."/>
            <person name="Hess W.R."/>
            <person name="Klages S."/>
            <person name="Esquenazi E."/>
            <person name="Niessen S."/>
            <person name="Hoover H."/>
            <person name="Rothmann M."/>
            <person name="Lasken R.S."/>
            <person name="Yates J.R.III."/>
            <person name="Reinhardt R."/>
            <person name="Kube M."/>
            <person name="Burkart M.D."/>
            <person name="Allen E.E."/>
            <person name="Dorrestein P.C."/>
            <person name="Gerwick W.H."/>
            <person name="Gerwick L."/>
        </authorList>
    </citation>
    <scope>NUCLEOTIDE SEQUENCE [LARGE SCALE GENOMIC DNA]</scope>
    <source>
        <strain evidence="15">3L</strain>
    </source>
</reference>
<evidence type="ECO:0000256" key="4">
    <source>
        <dbReference type="ARBA" id="ARBA00022679"/>
    </source>
</evidence>
<keyword evidence="5 13" id="KW-0812">Transmembrane</keyword>
<comment type="similarity">
    <text evidence="2 12">Belongs to the CDP-alcohol phosphatidyltransferase class-I family.</text>
</comment>
<dbReference type="HOGENOM" id="CLU_051314_2_2_3"/>
<evidence type="ECO:0000256" key="2">
    <source>
        <dbReference type="ARBA" id="ARBA00010441"/>
    </source>
</evidence>
<evidence type="ECO:0000256" key="8">
    <source>
        <dbReference type="ARBA" id="ARBA00023136"/>
    </source>
</evidence>
<evidence type="ECO:0000256" key="6">
    <source>
        <dbReference type="ARBA" id="ARBA00022989"/>
    </source>
</evidence>
<accession>F4XTN5</accession>
<dbReference type="PANTHER" id="PTHR14269:SF62">
    <property type="entry name" value="CDP-DIACYLGLYCEROL--GLYCEROL-3-PHOSPHATE 3-PHOSPHATIDYLTRANSFERASE 1, CHLOROPLASTIC"/>
    <property type="match status" value="1"/>
</dbReference>
<dbReference type="EMBL" id="GL890930">
    <property type="protein sequence ID" value="EGJ31861.1"/>
    <property type="molecule type" value="Genomic_DNA"/>
</dbReference>
<evidence type="ECO:0000256" key="3">
    <source>
        <dbReference type="ARBA" id="ARBA00022516"/>
    </source>
</evidence>
<dbReference type="PANTHER" id="PTHR14269">
    <property type="entry name" value="CDP-DIACYLGLYCEROL--GLYCEROL-3-PHOSPHATE 3-PHOSPHATIDYLTRANSFERASE-RELATED"/>
    <property type="match status" value="1"/>
</dbReference>
<evidence type="ECO:0000256" key="11">
    <source>
        <dbReference type="NCBIfam" id="TIGR00560"/>
    </source>
</evidence>
<evidence type="ECO:0000256" key="5">
    <source>
        <dbReference type="ARBA" id="ARBA00022692"/>
    </source>
</evidence>
<sequence length="200" mass="22020">MVSNQLPITDYRLPITRMTLPNWITFSRLLGLPFILYFLNHPTDQSRWISLGIFLLAAGTDWLDGYLARKLNQITDLGKFLDPLVDKFLVLAPLLALIELGQVPAWGVCLILARELAIAGWRVNPKLSGSASIQGANIWGKLKTVSQISAIALLIAPTPDTWIIPSLVLFWLSVVLTLISGLVYLLPANIWSSTAKSTSA</sequence>
<keyword evidence="8 13" id="KW-0472">Membrane</keyword>
<keyword evidence="15" id="KW-1185">Reference proteome</keyword>
<evidence type="ECO:0000313" key="15">
    <source>
        <dbReference type="Proteomes" id="UP000003959"/>
    </source>
</evidence>
<evidence type="ECO:0000256" key="13">
    <source>
        <dbReference type="SAM" id="Phobius"/>
    </source>
</evidence>
<feature type="transmembrane region" description="Helical" evidence="13">
    <location>
        <begin position="88"/>
        <end position="117"/>
    </location>
</feature>
<keyword evidence="9" id="KW-0594">Phospholipid biosynthesis</keyword>
<dbReference type="Gene3D" id="1.20.120.1760">
    <property type="match status" value="1"/>
</dbReference>
<name>F4XTN5_9CYAN</name>
<dbReference type="Proteomes" id="UP000003959">
    <property type="component" value="Unassembled WGS sequence"/>
</dbReference>
<evidence type="ECO:0000256" key="12">
    <source>
        <dbReference type="RuleBase" id="RU003750"/>
    </source>
</evidence>
<dbReference type="InterPro" id="IPR000462">
    <property type="entry name" value="CDP-OH_P_trans"/>
</dbReference>
<keyword evidence="4 12" id="KW-0808">Transferase</keyword>
<gene>
    <name evidence="14" type="ORF">LYNGBM3L_30790</name>
</gene>
<dbReference type="NCBIfam" id="TIGR00560">
    <property type="entry name" value="pgsA"/>
    <property type="match status" value="1"/>
</dbReference>
<organism evidence="14 15">
    <name type="scientific">Moorena producens 3L</name>
    <dbReference type="NCBI Taxonomy" id="489825"/>
    <lineage>
        <taxon>Bacteria</taxon>
        <taxon>Bacillati</taxon>
        <taxon>Cyanobacteriota</taxon>
        <taxon>Cyanophyceae</taxon>
        <taxon>Coleofasciculales</taxon>
        <taxon>Coleofasciculaceae</taxon>
        <taxon>Moorena</taxon>
    </lineage>
</organism>